<dbReference type="EMBL" id="JOJP01000001">
    <property type="protein sequence ID" value="KEI71661.1"/>
    <property type="molecule type" value="Genomic_DNA"/>
</dbReference>
<dbReference type="GO" id="GO:0045301">
    <property type="term" value="F:tRNA 2-(methylsulfanyl)-N(6)-isopentenyladenosine(37) hydroxylase activity"/>
    <property type="evidence" value="ECO:0007669"/>
    <property type="project" value="InterPro"/>
</dbReference>
<dbReference type="Proteomes" id="UP000027997">
    <property type="component" value="Unassembled WGS sequence"/>
</dbReference>
<dbReference type="eggNOG" id="COG4445">
    <property type="taxonomic scope" value="Bacteria"/>
</dbReference>
<dbReference type="PANTHER" id="PTHR42637">
    <property type="entry name" value="TRNA-(MS[2]IO[6]A)-HYDROXYLASE"/>
    <property type="match status" value="1"/>
</dbReference>
<sequence length="224" mass="25438">MIDISHILEFLPCPTPEVWVEEARKPENLSLILIDHANNELKAAQSAIAIMSRYRTGQFASARDKNEGGIRRQLKPQDQFSLLNKMSRLAREELRHYEQVLAIMARRNITYTHLGAGRYAGQLSSVIRTFEPEKLIDTLIMGAFIEARSCERFAALSPCLDDELKKFYLSLLKSESRHFQDYLTLAEAINGGPVDDRVMLFAGIEQDTIESPDPNFRFHSGIPA</sequence>
<dbReference type="Gene3D" id="1.20.1260.10">
    <property type="match status" value="1"/>
</dbReference>
<accession>A0A081KBY5</accession>
<dbReference type="STRING" id="305900.GV64_13760"/>
<dbReference type="AlphaFoldDB" id="A0A081KBY5"/>
<dbReference type="Pfam" id="PF06175">
    <property type="entry name" value="MiaE"/>
    <property type="match status" value="1"/>
</dbReference>
<dbReference type="GO" id="GO:0006400">
    <property type="term" value="P:tRNA modification"/>
    <property type="evidence" value="ECO:0007669"/>
    <property type="project" value="InterPro"/>
</dbReference>
<proteinExistence type="predicted"/>
<dbReference type="SUPFAM" id="SSF47240">
    <property type="entry name" value="Ferritin-like"/>
    <property type="match status" value="1"/>
</dbReference>
<gene>
    <name evidence="1" type="ORF">GV64_13760</name>
</gene>
<dbReference type="RefSeq" id="WP_020583357.1">
    <property type="nucleotide sequence ID" value="NZ_JOJP01000001.1"/>
</dbReference>
<dbReference type="PANTHER" id="PTHR42637:SF1">
    <property type="entry name" value="TRNA 2-(METHYLSULFANYL)-N(6)-ISOPENTENYLADENOSINE(37) HYDROXYLASE"/>
    <property type="match status" value="1"/>
</dbReference>
<dbReference type="PIRSF" id="PIRSF020736">
    <property type="entry name" value="MiaE"/>
    <property type="match status" value="1"/>
</dbReference>
<dbReference type="InterPro" id="IPR010386">
    <property type="entry name" value="tRNA-Hydrxlase_MiaE"/>
</dbReference>
<organism evidence="1 2">
    <name type="scientific">Endozoicomonas elysicola</name>
    <dbReference type="NCBI Taxonomy" id="305900"/>
    <lineage>
        <taxon>Bacteria</taxon>
        <taxon>Pseudomonadati</taxon>
        <taxon>Pseudomonadota</taxon>
        <taxon>Gammaproteobacteria</taxon>
        <taxon>Oceanospirillales</taxon>
        <taxon>Endozoicomonadaceae</taxon>
        <taxon>Endozoicomonas</taxon>
    </lineage>
</organism>
<evidence type="ECO:0000313" key="2">
    <source>
        <dbReference type="Proteomes" id="UP000027997"/>
    </source>
</evidence>
<evidence type="ECO:0000313" key="1">
    <source>
        <dbReference type="EMBL" id="KEI71661.1"/>
    </source>
</evidence>
<dbReference type="InterPro" id="IPR009078">
    <property type="entry name" value="Ferritin-like_SF"/>
</dbReference>
<dbReference type="InterPro" id="IPR012347">
    <property type="entry name" value="Ferritin-like"/>
</dbReference>
<comment type="caution">
    <text evidence="1">The sequence shown here is derived from an EMBL/GenBank/DDBJ whole genome shotgun (WGS) entry which is preliminary data.</text>
</comment>
<protein>
    <submittedName>
        <fullName evidence="1">tRNA hydroxylase</fullName>
    </submittedName>
</protein>
<dbReference type="CDD" id="cd07910">
    <property type="entry name" value="MiaE"/>
    <property type="match status" value="1"/>
</dbReference>
<name>A0A081KBY5_9GAMM</name>
<keyword evidence="2" id="KW-1185">Reference proteome</keyword>
<reference evidence="1 2" key="1">
    <citation type="submission" date="2014-06" db="EMBL/GenBank/DDBJ databases">
        <title>Whole Genome Sequences of Three Symbiotic Endozoicomonas Bacteria.</title>
        <authorList>
            <person name="Neave M.J."/>
            <person name="Apprill A."/>
            <person name="Voolstra C.R."/>
        </authorList>
    </citation>
    <scope>NUCLEOTIDE SEQUENCE [LARGE SCALE GENOMIC DNA]</scope>
    <source>
        <strain evidence="1 2">DSM 22380</strain>
    </source>
</reference>